<evidence type="ECO:0000259" key="9">
    <source>
        <dbReference type="PROSITE" id="PS50850"/>
    </source>
</evidence>
<comment type="similarity">
    <text evidence="2">Belongs to the major facilitator superfamily.</text>
</comment>
<evidence type="ECO:0000313" key="11">
    <source>
        <dbReference type="Proteomes" id="UP001223586"/>
    </source>
</evidence>
<dbReference type="InterPro" id="IPR036259">
    <property type="entry name" value="MFS_trans_sf"/>
</dbReference>
<evidence type="ECO:0000256" key="5">
    <source>
        <dbReference type="ARBA" id="ARBA00022692"/>
    </source>
</evidence>
<feature type="transmembrane region" description="Helical" evidence="8">
    <location>
        <begin position="341"/>
        <end position="361"/>
    </location>
</feature>
<evidence type="ECO:0000256" key="6">
    <source>
        <dbReference type="ARBA" id="ARBA00022989"/>
    </source>
</evidence>
<sequence length="403" mass="44420">MSIKQGTKRYKWASFSLFLAGFVTFSTLYTTQPLMPIFAKQFHVSAPVASITLSISTGLLAIVMLIAASMSDVFGKKKLMVISMFLTSFLGLLTSLSPNFIVLVLLRALLGIFIAGVPSIAMGYVSEEFDSKAIGKVMGLYICGTSMGGMAGRILTSILTDLFNWRIALAIIGILTLLFSFLFWKCLPAPRYQKKREVFNRASAWQSYKVHFSNKKLMLLILLPFLLMGSFVTLYNYIGFLLVEPPYSLSQTLTGFIFLVYLCGSFSSVYMGKKAGLNGRRATLKKSITIMAAGSVLTLLPSLVIKVIGIAIFTFGFFGSHSIASAWVGDEAKVNKVQASSLYLLFYYLGSSLLGSFGGYFWVHFHWIGIVAFICSLLSIGYTLVFLTQKQKKSVSSYCKTTL</sequence>
<comment type="subcellular location">
    <subcellularLocation>
        <location evidence="1">Cell membrane</location>
        <topology evidence="1">Multi-pass membrane protein</topology>
    </subcellularLocation>
</comment>
<keyword evidence="4" id="KW-1003">Cell membrane</keyword>
<dbReference type="PANTHER" id="PTHR43271">
    <property type="entry name" value="BLL2771 PROTEIN"/>
    <property type="match status" value="1"/>
</dbReference>
<feature type="transmembrane region" description="Helical" evidence="8">
    <location>
        <begin position="79"/>
        <end position="96"/>
    </location>
</feature>
<dbReference type="RefSeq" id="WP_307228021.1">
    <property type="nucleotide sequence ID" value="NZ_JAUSTT010000007.1"/>
</dbReference>
<dbReference type="InterPro" id="IPR020846">
    <property type="entry name" value="MFS_dom"/>
</dbReference>
<dbReference type="PANTHER" id="PTHR43271:SF1">
    <property type="entry name" value="INNER MEMBRANE TRANSPORT PROTEIN YNFM"/>
    <property type="match status" value="1"/>
</dbReference>
<feature type="transmembrane region" description="Helical" evidence="8">
    <location>
        <begin position="283"/>
        <end position="301"/>
    </location>
</feature>
<evidence type="ECO:0000256" key="7">
    <source>
        <dbReference type="ARBA" id="ARBA00023136"/>
    </source>
</evidence>
<keyword evidence="7 8" id="KW-0472">Membrane</keyword>
<feature type="transmembrane region" description="Helical" evidence="8">
    <location>
        <begin position="165"/>
        <end position="187"/>
    </location>
</feature>
<dbReference type="EMBL" id="JAUSTT010000007">
    <property type="protein sequence ID" value="MDQ0175587.1"/>
    <property type="molecule type" value="Genomic_DNA"/>
</dbReference>
<feature type="transmembrane region" description="Helical" evidence="8">
    <location>
        <begin position="367"/>
        <end position="387"/>
    </location>
</feature>
<evidence type="ECO:0000256" key="4">
    <source>
        <dbReference type="ARBA" id="ARBA00022475"/>
    </source>
</evidence>
<dbReference type="PROSITE" id="PS50850">
    <property type="entry name" value="MFS"/>
    <property type="match status" value="1"/>
</dbReference>
<reference evidence="10 11" key="1">
    <citation type="submission" date="2023-07" db="EMBL/GenBank/DDBJ databases">
        <title>Genomic Encyclopedia of Type Strains, Phase IV (KMG-IV): sequencing the most valuable type-strain genomes for metagenomic binning, comparative biology and taxonomic classification.</title>
        <authorList>
            <person name="Goeker M."/>
        </authorList>
    </citation>
    <scope>NUCLEOTIDE SEQUENCE [LARGE SCALE GENOMIC DNA]</scope>
    <source>
        <strain evidence="10 11">DSM 23837</strain>
    </source>
</reference>
<keyword evidence="6 8" id="KW-1133">Transmembrane helix</keyword>
<feature type="domain" description="Major facilitator superfamily (MFS) profile" evidence="9">
    <location>
        <begin position="13"/>
        <end position="393"/>
    </location>
</feature>
<accession>A0ABT9WQV7</accession>
<dbReference type="InterPro" id="IPR011701">
    <property type="entry name" value="MFS"/>
</dbReference>
<keyword evidence="3" id="KW-0813">Transport</keyword>
<feature type="transmembrane region" description="Helical" evidence="8">
    <location>
        <begin position="307"/>
        <end position="329"/>
    </location>
</feature>
<evidence type="ECO:0000256" key="3">
    <source>
        <dbReference type="ARBA" id="ARBA00022448"/>
    </source>
</evidence>
<feature type="transmembrane region" description="Helical" evidence="8">
    <location>
        <begin position="102"/>
        <end position="125"/>
    </location>
</feature>
<evidence type="ECO:0000313" key="10">
    <source>
        <dbReference type="EMBL" id="MDQ0175587.1"/>
    </source>
</evidence>
<dbReference type="CDD" id="cd17324">
    <property type="entry name" value="MFS_NepI_like"/>
    <property type="match status" value="1"/>
</dbReference>
<feature type="transmembrane region" description="Helical" evidence="8">
    <location>
        <begin position="217"/>
        <end position="238"/>
    </location>
</feature>
<comment type="caution">
    <text evidence="10">The sequence shown here is derived from an EMBL/GenBank/DDBJ whole genome shotgun (WGS) entry which is preliminary data.</text>
</comment>
<keyword evidence="5 8" id="KW-0812">Transmembrane</keyword>
<protein>
    <submittedName>
        <fullName evidence="10">YNFM family putative membrane transporter</fullName>
    </submittedName>
</protein>
<evidence type="ECO:0000256" key="8">
    <source>
        <dbReference type="SAM" id="Phobius"/>
    </source>
</evidence>
<organism evidence="10 11">
    <name type="scientific">Bacillus chungangensis</name>
    <dbReference type="NCBI Taxonomy" id="587633"/>
    <lineage>
        <taxon>Bacteria</taxon>
        <taxon>Bacillati</taxon>
        <taxon>Bacillota</taxon>
        <taxon>Bacilli</taxon>
        <taxon>Bacillales</taxon>
        <taxon>Bacillaceae</taxon>
        <taxon>Bacillus</taxon>
    </lineage>
</organism>
<gene>
    <name evidence="10" type="ORF">J2S08_001421</name>
</gene>
<dbReference type="SUPFAM" id="SSF103473">
    <property type="entry name" value="MFS general substrate transporter"/>
    <property type="match status" value="1"/>
</dbReference>
<name>A0ABT9WQV7_9BACI</name>
<feature type="transmembrane region" description="Helical" evidence="8">
    <location>
        <begin position="250"/>
        <end position="271"/>
    </location>
</feature>
<feature type="transmembrane region" description="Helical" evidence="8">
    <location>
        <begin position="137"/>
        <end position="159"/>
    </location>
</feature>
<dbReference type="Proteomes" id="UP001223586">
    <property type="component" value="Unassembled WGS sequence"/>
</dbReference>
<proteinExistence type="inferred from homology"/>
<feature type="transmembrane region" description="Helical" evidence="8">
    <location>
        <begin position="12"/>
        <end position="30"/>
    </location>
</feature>
<evidence type="ECO:0000256" key="2">
    <source>
        <dbReference type="ARBA" id="ARBA00008335"/>
    </source>
</evidence>
<dbReference type="Pfam" id="PF07690">
    <property type="entry name" value="MFS_1"/>
    <property type="match status" value="1"/>
</dbReference>
<keyword evidence="11" id="KW-1185">Reference proteome</keyword>
<evidence type="ECO:0000256" key="1">
    <source>
        <dbReference type="ARBA" id="ARBA00004651"/>
    </source>
</evidence>
<dbReference type="Gene3D" id="1.20.1250.20">
    <property type="entry name" value="MFS general substrate transporter like domains"/>
    <property type="match status" value="1"/>
</dbReference>
<feature type="transmembrane region" description="Helical" evidence="8">
    <location>
        <begin position="42"/>
        <end position="67"/>
    </location>
</feature>